<dbReference type="Gene3D" id="3.40.50.880">
    <property type="match status" value="1"/>
</dbReference>
<feature type="domain" description="CobQ/CobB/MinD/ParA nucleotide binding" evidence="8">
    <location>
        <begin position="10"/>
        <end position="195"/>
    </location>
</feature>
<evidence type="ECO:0000313" key="11">
    <source>
        <dbReference type="Proteomes" id="UP001355653"/>
    </source>
</evidence>
<evidence type="ECO:0000256" key="5">
    <source>
        <dbReference type="ARBA" id="ARBA00022842"/>
    </source>
</evidence>
<keyword evidence="11" id="KW-1185">Reference proteome</keyword>
<feature type="domain" description="CobB/CobQ-like glutamine amidotransferase" evidence="9">
    <location>
        <begin position="254"/>
        <end position="447"/>
    </location>
</feature>
<comment type="miscellaneous">
    <text evidence="7">The a and c carboxylates of cobyrinate are activated for nucleophilic attack via formation of a phosphorylated intermediate by ATP. CbiA catalyzes first the amidation of the c-carboxylate, and then that of the a-carboxylate.</text>
</comment>
<evidence type="ECO:0000256" key="4">
    <source>
        <dbReference type="ARBA" id="ARBA00022840"/>
    </source>
</evidence>
<keyword evidence="2 7" id="KW-0436">Ligase</keyword>
<evidence type="ECO:0000313" key="10">
    <source>
        <dbReference type="EMBL" id="MEB4798822.1"/>
    </source>
</evidence>
<dbReference type="Pfam" id="PF01656">
    <property type="entry name" value="CbiA"/>
    <property type="match status" value="1"/>
</dbReference>
<gene>
    <name evidence="7" type="primary">cbiA</name>
    <name evidence="10" type="ORF">P5G65_33480</name>
</gene>
<dbReference type="Proteomes" id="UP001355653">
    <property type="component" value="Unassembled WGS sequence"/>
</dbReference>
<keyword evidence="3 7" id="KW-0547">Nucleotide-binding</keyword>
<name>A0ABU6DM00_9BACL</name>
<evidence type="ECO:0000259" key="8">
    <source>
        <dbReference type="Pfam" id="PF01656"/>
    </source>
</evidence>
<dbReference type="PROSITE" id="PS51274">
    <property type="entry name" value="GATASE_COBBQ"/>
    <property type="match status" value="1"/>
</dbReference>
<evidence type="ECO:0000256" key="7">
    <source>
        <dbReference type="HAMAP-Rule" id="MF_00027"/>
    </source>
</evidence>
<dbReference type="NCBIfam" id="NF002204">
    <property type="entry name" value="PRK01077.1"/>
    <property type="match status" value="1"/>
</dbReference>
<dbReference type="Gene3D" id="3.40.50.300">
    <property type="entry name" value="P-loop containing nucleotide triphosphate hydrolases"/>
    <property type="match status" value="2"/>
</dbReference>
<keyword evidence="6 7" id="KW-0315">Glutamine amidotransferase</keyword>
<dbReference type="Pfam" id="PF07685">
    <property type="entry name" value="GATase_3"/>
    <property type="match status" value="1"/>
</dbReference>
<evidence type="ECO:0000259" key="9">
    <source>
        <dbReference type="Pfam" id="PF07685"/>
    </source>
</evidence>
<organism evidence="10 11">
    <name type="scientific">Paenibacillus chondroitinus</name>
    <dbReference type="NCBI Taxonomy" id="59842"/>
    <lineage>
        <taxon>Bacteria</taxon>
        <taxon>Bacillati</taxon>
        <taxon>Bacillota</taxon>
        <taxon>Bacilli</taxon>
        <taxon>Bacillales</taxon>
        <taxon>Paenibacillaceae</taxon>
        <taxon>Paenibacillus</taxon>
    </lineage>
</organism>
<accession>A0ABU6DM00</accession>
<reference evidence="10 11" key="1">
    <citation type="submission" date="2023-03" db="EMBL/GenBank/DDBJ databases">
        <title>Bacillus Genome Sequencing.</title>
        <authorList>
            <person name="Dunlap C."/>
        </authorList>
    </citation>
    <scope>NUCLEOTIDE SEQUENCE [LARGE SCALE GENOMIC DNA]</scope>
    <source>
        <strain evidence="10 11">NRS-1351</strain>
    </source>
</reference>
<dbReference type="PANTHER" id="PTHR43873:SF1">
    <property type="entry name" value="COBYRINATE A,C-DIAMIDE SYNTHASE"/>
    <property type="match status" value="1"/>
</dbReference>
<feature type="active site" description="Nucleophile" evidence="7">
    <location>
        <position position="337"/>
    </location>
</feature>
<dbReference type="SUPFAM" id="SSF52540">
    <property type="entry name" value="P-loop containing nucleoside triphosphate hydrolases"/>
    <property type="match status" value="1"/>
</dbReference>
<dbReference type="InterPro" id="IPR029062">
    <property type="entry name" value="Class_I_gatase-like"/>
</dbReference>
<comment type="similarity">
    <text evidence="7">Belongs to the CobB/CbiA family.</text>
</comment>
<keyword evidence="4 7" id="KW-0067">ATP-binding</keyword>
<dbReference type="InterPro" id="IPR002586">
    <property type="entry name" value="CobQ/CobB/MinD/ParA_Nub-bd_dom"/>
</dbReference>
<proteinExistence type="inferred from homology"/>
<dbReference type="NCBIfam" id="TIGR00379">
    <property type="entry name" value="cobB"/>
    <property type="match status" value="1"/>
</dbReference>
<dbReference type="InterPro" id="IPR004484">
    <property type="entry name" value="CbiA/CobB_synth"/>
</dbReference>
<protein>
    <recommendedName>
        <fullName evidence="7">Cobyrinate a,c-diamide synthase</fullName>
        <ecNumber evidence="7">6.3.5.11</ecNumber>
    </recommendedName>
    <alternativeName>
        <fullName evidence="7">Cobyrinic acid a,c-diamide synthetase</fullName>
    </alternativeName>
</protein>
<dbReference type="InterPro" id="IPR027417">
    <property type="entry name" value="P-loop_NTPase"/>
</dbReference>
<dbReference type="PANTHER" id="PTHR43873">
    <property type="entry name" value="COBYRINATE A,C-DIAMIDE SYNTHASE"/>
    <property type="match status" value="1"/>
</dbReference>
<evidence type="ECO:0000256" key="1">
    <source>
        <dbReference type="ARBA" id="ARBA00001946"/>
    </source>
</evidence>
<comment type="pathway">
    <text evidence="7">Cofactor biosynthesis; adenosylcobalamin biosynthesis; cob(II)yrinate a,c-diamide from sirohydrochlorin (anaerobic route): step 10/10.</text>
</comment>
<comment type="domain">
    <text evidence="7">Comprises of two domains. The C-terminal domain contains the binding site for glutamine and catalyzes the hydrolysis of this substrate to glutamate and ammonia. The N-terminal domain is anticipated to bind ATP and cobyrinate and catalyzes the ultimate synthesis of the diamide product. The ammonia produced via the glutaminase domain is probably translocated to the adjacent domain via a molecular tunnel, where it reacts with an activated intermediate.</text>
</comment>
<dbReference type="InterPro" id="IPR011698">
    <property type="entry name" value="GATase_3"/>
</dbReference>
<keyword evidence="5 7" id="KW-0460">Magnesium</keyword>
<dbReference type="CDD" id="cd03130">
    <property type="entry name" value="GATase1_CobB"/>
    <property type="match status" value="1"/>
</dbReference>
<dbReference type="SUPFAM" id="SSF52317">
    <property type="entry name" value="Class I glutamine amidotransferase-like"/>
    <property type="match status" value="1"/>
</dbReference>
<comment type="cofactor">
    <cofactor evidence="1 7">
        <name>Mg(2+)</name>
        <dbReference type="ChEBI" id="CHEBI:18420"/>
    </cofactor>
</comment>
<evidence type="ECO:0000256" key="6">
    <source>
        <dbReference type="ARBA" id="ARBA00022962"/>
    </source>
</evidence>
<dbReference type="HAMAP" id="MF_00027">
    <property type="entry name" value="CobB_CbiA"/>
    <property type="match status" value="1"/>
</dbReference>
<evidence type="ECO:0000256" key="2">
    <source>
        <dbReference type="ARBA" id="ARBA00022598"/>
    </source>
</evidence>
<dbReference type="RefSeq" id="WP_127449683.1">
    <property type="nucleotide sequence ID" value="NZ_JAROBY010000086.1"/>
</dbReference>
<dbReference type="EMBL" id="JAROBY010000086">
    <property type="protein sequence ID" value="MEB4798822.1"/>
    <property type="molecule type" value="Genomic_DNA"/>
</dbReference>
<comment type="caution">
    <text evidence="10">The sequence shown here is derived from an EMBL/GenBank/DDBJ whole genome shotgun (WGS) entry which is preliminary data.</text>
</comment>
<evidence type="ECO:0000256" key="3">
    <source>
        <dbReference type="ARBA" id="ARBA00022741"/>
    </source>
</evidence>
<dbReference type="EC" id="6.3.5.11" evidence="7"/>
<comment type="catalytic activity">
    <reaction evidence="7">
        <text>cob(II)yrinate + 2 L-glutamine + 2 ATP + 2 H2O = cob(II)yrinate a,c diamide + 2 L-glutamate + 2 ADP + 2 phosphate + 2 H(+)</text>
        <dbReference type="Rhea" id="RHEA:26289"/>
        <dbReference type="ChEBI" id="CHEBI:15377"/>
        <dbReference type="ChEBI" id="CHEBI:15378"/>
        <dbReference type="ChEBI" id="CHEBI:29985"/>
        <dbReference type="ChEBI" id="CHEBI:30616"/>
        <dbReference type="ChEBI" id="CHEBI:43474"/>
        <dbReference type="ChEBI" id="CHEBI:58359"/>
        <dbReference type="ChEBI" id="CHEBI:58537"/>
        <dbReference type="ChEBI" id="CHEBI:58894"/>
        <dbReference type="ChEBI" id="CHEBI:456216"/>
        <dbReference type="EC" id="6.3.5.11"/>
    </reaction>
</comment>
<comment type="function">
    <text evidence="7">Catalyzes the ATP-dependent amidation of the two carboxylate groups at positions a and c of cobyrinate, using either L-glutamine or ammonia as the nitrogen source.</text>
</comment>
<dbReference type="CDD" id="cd05388">
    <property type="entry name" value="CobB_N"/>
    <property type="match status" value="1"/>
</dbReference>
<keyword evidence="7" id="KW-0169">Cobalamin biosynthesis</keyword>
<feature type="site" description="Increases nucleophilicity of active site Cys" evidence="7">
    <location>
        <position position="441"/>
    </location>
</feature>
<sequence length="469" mass="50337">MNKGVTRRMVIAGTGSGVGKTTLAIGIMAALQKRGLAVQGFKCGPDYIDPTYHKAVTGRPSRNLDSWMVGREGVKELFVRGSKGSDISIIEGVMGMFDGKDPATDEGSTADIGRILGAPVVLIVNIASMARSAAAIVKGFQQFGQGDNIIGVLANRAGSESHYKMVKQAIEQECGIPVLGWMPRDVSIELPERHLGLVPSIERGEMQPFLDHLADQVSAYVNLDQLFEVAAAKPVECQPRLFSGANPGARKRVRIAVAKDAAFHFYYPENLELLEEGGAQCVFFSPLAGEEVPFDADGLYLGGGFPEEFADRLGADERVKASFRNCIAGGLPTLAECGGYMYLTEQIVDTTGNAYNMVGIVPGKVTMQKKLAALGYREITGTNEANFLLSPGAKARGHEFHYSTFEPAEGAVIPAAFQSSGRMGIRTDGYASGSLVAGYTHLHFASNPGIVEKWIRACEQYKSEKKQNG</sequence>